<comment type="caution">
    <text evidence="1">The sequence shown here is derived from an EMBL/GenBank/DDBJ whole genome shotgun (WGS) entry which is preliminary data.</text>
</comment>
<proteinExistence type="predicted"/>
<organism evidence="1 2">
    <name type="scientific">Folsomia candida</name>
    <name type="common">Springtail</name>
    <dbReference type="NCBI Taxonomy" id="158441"/>
    <lineage>
        <taxon>Eukaryota</taxon>
        <taxon>Metazoa</taxon>
        <taxon>Ecdysozoa</taxon>
        <taxon>Arthropoda</taxon>
        <taxon>Hexapoda</taxon>
        <taxon>Collembola</taxon>
        <taxon>Entomobryomorpha</taxon>
        <taxon>Isotomoidea</taxon>
        <taxon>Isotomidae</taxon>
        <taxon>Proisotominae</taxon>
        <taxon>Folsomia</taxon>
    </lineage>
</organism>
<reference evidence="1 2" key="1">
    <citation type="submission" date="2015-12" db="EMBL/GenBank/DDBJ databases">
        <title>The genome of Folsomia candida.</title>
        <authorList>
            <person name="Faddeeva A."/>
            <person name="Derks M.F."/>
            <person name="Anvar Y."/>
            <person name="Smit S."/>
            <person name="Van Straalen N."/>
            <person name="Roelofs D."/>
        </authorList>
    </citation>
    <scope>NUCLEOTIDE SEQUENCE [LARGE SCALE GENOMIC DNA]</scope>
    <source>
        <strain evidence="1 2">VU population</strain>
        <tissue evidence="1">Whole body</tissue>
    </source>
</reference>
<dbReference type="EMBL" id="LNIX01000010">
    <property type="protein sequence ID" value="OXA49650.1"/>
    <property type="molecule type" value="Genomic_DNA"/>
</dbReference>
<dbReference type="AlphaFoldDB" id="A0A226DX61"/>
<evidence type="ECO:0000313" key="1">
    <source>
        <dbReference type="EMBL" id="OXA49650.1"/>
    </source>
</evidence>
<keyword evidence="2" id="KW-1185">Reference proteome</keyword>
<sequence length="197" mass="21901">MGSEQQLVGEQHFDELEDDDDVYDLVQGPAEITSSASLRNYKRYTTLGLGEIVKCGDCMNRNNAYVVWDSDEQNLPRASCINTDTIFRNPCRLAQAVIVQEWDCVYLLLAKKQTLLSLLLGPEQASLVQWLICPSGAGQHSDCCQSSQVPYPHNSLGIEGVGLQHQVLGTQWFLCGVGSRVALSPPRRLHGRRPHPH</sequence>
<evidence type="ECO:0000313" key="2">
    <source>
        <dbReference type="Proteomes" id="UP000198287"/>
    </source>
</evidence>
<protein>
    <submittedName>
        <fullName evidence="1">Uncharacterized protein</fullName>
    </submittedName>
</protein>
<accession>A0A226DX61</accession>
<dbReference type="Proteomes" id="UP000198287">
    <property type="component" value="Unassembled WGS sequence"/>
</dbReference>
<feature type="non-terminal residue" evidence="1">
    <location>
        <position position="197"/>
    </location>
</feature>
<gene>
    <name evidence="1" type="ORF">Fcan01_15585</name>
</gene>
<name>A0A226DX61_FOLCA</name>